<protein>
    <submittedName>
        <fullName evidence="1">Uncharacterized protein</fullName>
    </submittedName>
</protein>
<accession>A0A436ZWB9</accession>
<dbReference type="EMBL" id="SAEB01000009">
    <property type="protein sequence ID" value="RVD83240.1"/>
    <property type="molecule type" value="Genomic_DNA"/>
</dbReference>
<dbReference type="RefSeq" id="XP_067488784.1">
    <property type="nucleotide sequence ID" value="XM_067637248.1"/>
</dbReference>
<evidence type="ECO:0000313" key="2">
    <source>
        <dbReference type="Proteomes" id="UP000283090"/>
    </source>
</evidence>
<evidence type="ECO:0000313" key="1">
    <source>
        <dbReference type="EMBL" id="RVD83240.1"/>
    </source>
</evidence>
<organism evidence="1 2">
    <name type="scientific">Arthrobotrys flagrans</name>
    <name type="common">Nematode-trapping fungus</name>
    <name type="synonym">Trichothecium flagrans</name>
    <dbReference type="NCBI Taxonomy" id="97331"/>
    <lineage>
        <taxon>Eukaryota</taxon>
        <taxon>Fungi</taxon>
        <taxon>Dikarya</taxon>
        <taxon>Ascomycota</taxon>
        <taxon>Pezizomycotina</taxon>
        <taxon>Orbiliomycetes</taxon>
        <taxon>Orbiliales</taxon>
        <taxon>Orbiliaceae</taxon>
        <taxon>Arthrobotrys</taxon>
    </lineage>
</organism>
<dbReference type="GeneID" id="93589947"/>
<reference evidence="1 2" key="1">
    <citation type="submission" date="2019-01" db="EMBL/GenBank/DDBJ databases">
        <title>Intercellular communication is required for trap formation in the nematode-trapping fungus Duddingtonia flagrans.</title>
        <authorList>
            <person name="Youssar L."/>
            <person name="Wernet V."/>
            <person name="Hensel N."/>
            <person name="Hildebrandt H.-G."/>
            <person name="Fischer R."/>
        </authorList>
    </citation>
    <scope>NUCLEOTIDE SEQUENCE [LARGE SCALE GENOMIC DNA]</scope>
    <source>
        <strain evidence="1 2">CBS H-5679</strain>
    </source>
</reference>
<dbReference type="AlphaFoldDB" id="A0A436ZWB9"/>
<dbReference type="Proteomes" id="UP000283090">
    <property type="component" value="Unassembled WGS sequence"/>
</dbReference>
<dbReference type="VEuPathDB" id="FungiDB:DFL_007636"/>
<gene>
    <name evidence="1" type="ORF">DFL_007636</name>
</gene>
<name>A0A436ZWB9_ARTFL</name>
<sequence length="165" mass="18602">MMSLRQDRILLSTILFIKWHRYSLLIRIPVAYRFSEIGAVGADDLDGLPFLFRHSNGSYALVLKELTNSGEHNRHFTWKNIGSKVGFGSDADTWNGECLIACTGNDQVINLPPDGSTQGVVQQQFKLKLLAKPGDSDNIYPHMLLTAPAPSLKNWHWHLKDTENK</sequence>
<comment type="caution">
    <text evidence="1">The sequence shown here is derived from an EMBL/GenBank/DDBJ whole genome shotgun (WGS) entry which is preliminary data.</text>
</comment>
<keyword evidence="2" id="KW-1185">Reference proteome</keyword>
<proteinExistence type="predicted"/>